<dbReference type="CDD" id="cd13539">
    <property type="entry name" value="PBP2_AvModA"/>
    <property type="match status" value="1"/>
</dbReference>
<dbReference type="STRING" id="472963.BKP45_10555"/>
<name>A0A1S2M334_9BACI</name>
<dbReference type="InterPro" id="IPR005950">
    <property type="entry name" value="ModA"/>
</dbReference>
<evidence type="ECO:0000313" key="7">
    <source>
        <dbReference type="EMBL" id="OIJ19515.1"/>
    </source>
</evidence>
<feature type="binding site" evidence="5">
    <location>
        <position position="183"/>
    </location>
    <ligand>
        <name>molybdate</name>
        <dbReference type="ChEBI" id="CHEBI:36264"/>
    </ligand>
</feature>
<sequence length="266" mass="29371">MKNINFYFIISFTILLVLFSSGCNEKQLSEEINDEVRELTVAAASDLTLAFTEVGKLFEEETNSKITFSFGSTGQLADQIEHGAPFDIFAAANIDFVDNLREKNLIIPDTQTTYAFGRIGVTTVPDSTTIEIETLEDLLKPEVVKIAIANPEHAPYGLAAKQALETAGLWDQVEHKLVFGRNISETLTFIETKNAEAGIIALSLYKEGEVNFHLIDDALHAPLEQSIAVINRTNEVDLAIEFINFIKGPIGKPIMEDYGFIVPGDK</sequence>
<evidence type="ECO:0000313" key="6">
    <source>
        <dbReference type="EMBL" id="OIJ18035.1"/>
    </source>
</evidence>
<dbReference type="InterPro" id="IPR050682">
    <property type="entry name" value="ModA/WtpA"/>
</dbReference>
<dbReference type="PROSITE" id="PS51257">
    <property type="entry name" value="PROKAR_LIPOPROTEIN"/>
    <property type="match status" value="1"/>
</dbReference>
<evidence type="ECO:0000313" key="8">
    <source>
        <dbReference type="Proteomes" id="UP000180057"/>
    </source>
</evidence>
<dbReference type="EMBL" id="MLQS01000030">
    <property type="protein sequence ID" value="OIJ18035.1"/>
    <property type="molecule type" value="Genomic_DNA"/>
</dbReference>
<evidence type="ECO:0000256" key="1">
    <source>
        <dbReference type="ARBA" id="ARBA00009175"/>
    </source>
</evidence>
<comment type="caution">
    <text evidence="6">The sequence shown here is derived from an EMBL/GenBank/DDBJ whole genome shotgun (WGS) entry which is preliminary data.</text>
</comment>
<dbReference type="OrthoDB" id="9785015at2"/>
<evidence type="ECO:0000256" key="4">
    <source>
        <dbReference type="ARBA" id="ARBA00022729"/>
    </source>
</evidence>
<reference evidence="6 8" key="1">
    <citation type="submission" date="2016-10" db="EMBL/GenBank/DDBJ databases">
        <title>Draft genome sequences of four alkaliphilic bacteria belonging to the Anaerobacillus genus.</title>
        <authorList>
            <person name="Bassil N.M."/>
            <person name="Lloyd J.R."/>
        </authorList>
    </citation>
    <scope>NUCLEOTIDE SEQUENCE [LARGE SCALE GENOMIC DNA]</scope>
    <source>
        <strain evidence="6 8">DSM 22531</strain>
    </source>
</reference>
<feature type="binding site" evidence="5">
    <location>
        <position position="73"/>
    </location>
    <ligand>
        <name>molybdate</name>
        <dbReference type="ChEBI" id="CHEBI:36264"/>
    </ligand>
</feature>
<dbReference type="PIRSF" id="PIRSF004846">
    <property type="entry name" value="ModA"/>
    <property type="match status" value="1"/>
</dbReference>
<dbReference type="PANTHER" id="PTHR30632:SF14">
    <property type="entry name" value="TUNGSTATE_MOLYBDATE_CHROMATE-BINDING PROTEIN MODA"/>
    <property type="match status" value="1"/>
</dbReference>
<dbReference type="Gene3D" id="3.40.190.10">
    <property type="entry name" value="Periplasmic binding protein-like II"/>
    <property type="match status" value="2"/>
</dbReference>
<dbReference type="GO" id="GO:0046872">
    <property type="term" value="F:metal ion binding"/>
    <property type="evidence" value="ECO:0007669"/>
    <property type="project" value="UniProtKB-KW"/>
</dbReference>
<dbReference type="AlphaFoldDB" id="A0A1S2M334"/>
<proteinExistence type="inferred from homology"/>
<accession>A0A1S2M334</accession>
<dbReference type="FunFam" id="3.40.190.10:FF:000035">
    <property type="entry name" value="Molybdate ABC transporter substrate-binding protein"/>
    <property type="match status" value="1"/>
</dbReference>
<keyword evidence="4" id="KW-0732">Signal</keyword>
<gene>
    <name evidence="7" type="ORF">BKP45_10555</name>
    <name evidence="6" type="ORF">BKP45_16270</name>
</gene>
<evidence type="ECO:0000256" key="3">
    <source>
        <dbReference type="ARBA" id="ARBA00022723"/>
    </source>
</evidence>
<dbReference type="PANTHER" id="PTHR30632">
    <property type="entry name" value="MOLYBDATE-BINDING PERIPLASMIC PROTEIN"/>
    <property type="match status" value="1"/>
</dbReference>
<organism evidence="6 8">
    <name type="scientific">Anaerobacillus alkalidiazotrophicus</name>
    <dbReference type="NCBI Taxonomy" id="472963"/>
    <lineage>
        <taxon>Bacteria</taxon>
        <taxon>Bacillati</taxon>
        <taxon>Bacillota</taxon>
        <taxon>Bacilli</taxon>
        <taxon>Bacillales</taxon>
        <taxon>Bacillaceae</taxon>
        <taxon>Anaerobacillus</taxon>
    </lineage>
</organism>
<comment type="similarity">
    <text evidence="1">Belongs to the bacterial solute-binding protein ModA family.</text>
</comment>
<dbReference type="GO" id="GO:0030973">
    <property type="term" value="F:molybdate ion binding"/>
    <property type="evidence" value="ECO:0007669"/>
    <property type="project" value="InterPro"/>
</dbReference>
<evidence type="ECO:0000256" key="5">
    <source>
        <dbReference type="PIRSR" id="PIRSR004846-1"/>
    </source>
</evidence>
<keyword evidence="3 5" id="KW-0479">Metal-binding</keyword>
<keyword evidence="8" id="KW-1185">Reference proteome</keyword>
<dbReference type="NCBIfam" id="TIGR01256">
    <property type="entry name" value="modA"/>
    <property type="match status" value="1"/>
</dbReference>
<keyword evidence="2 5" id="KW-0500">Molybdenum</keyword>
<dbReference type="GO" id="GO:1901359">
    <property type="term" value="F:tungstate binding"/>
    <property type="evidence" value="ECO:0007669"/>
    <property type="project" value="UniProtKB-ARBA"/>
</dbReference>
<dbReference type="RefSeq" id="WP_071389654.1">
    <property type="nucleotide sequence ID" value="NZ_MLQS01000017.1"/>
</dbReference>
<dbReference type="Pfam" id="PF13531">
    <property type="entry name" value="SBP_bac_11"/>
    <property type="match status" value="1"/>
</dbReference>
<protein>
    <submittedName>
        <fullName evidence="6">Molybdate ABC transporter substrate-binding protein</fullName>
    </submittedName>
</protein>
<dbReference type="EMBL" id="MLQS01000017">
    <property type="protein sequence ID" value="OIJ19515.1"/>
    <property type="molecule type" value="Genomic_DNA"/>
</dbReference>
<evidence type="ECO:0000256" key="2">
    <source>
        <dbReference type="ARBA" id="ARBA00022505"/>
    </source>
</evidence>
<dbReference type="Proteomes" id="UP000180057">
    <property type="component" value="Unassembled WGS sequence"/>
</dbReference>
<dbReference type="SUPFAM" id="SSF53850">
    <property type="entry name" value="Periplasmic binding protein-like II"/>
    <property type="match status" value="1"/>
</dbReference>
<dbReference type="InterPro" id="IPR044084">
    <property type="entry name" value="AvModA-like_subst-bd"/>
</dbReference>
<dbReference type="GO" id="GO:0015689">
    <property type="term" value="P:molybdate ion transport"/>
    <property type="evidence" value="ECO:0007669"/>
    <property type="project" value="InterPro"/>
</dbReference>